<gene>
    <name evidence="9" type="ORF">GCM10011332_07650</name>
</gene>
<keyword evidence="10" id="KW-1185">Reference proteome</keyword>
<dbReference type="InterPro" id="IPR029063">
    <property type="entry name" value="SAM-dependent_MTases_sf"/>
</dbReference>
<name>A0A917BTZ6_9PROT</name>
<comment type="catalytic activity">
    <reaction evidence="5 8">
        <text>a 2'-deoxycytidine in DNA + S-adenosyl-L-methionine = a 5-methyl-2'-deoxycytidine in DNA + S-adenosyl-L-homocysteine + H(+)</text>
        <dbReference type="Rhea" id="RHEA:13681"/>
        <dbReference type="Rhea" id="RHEA-COMP:11369"/>
        <dbReference type="Rhea" id="RHEA-COMP:11370"/>
        <dbReference type="ChEBI" id="CHEBI:15378"/>
        <dbReference type="ChEBI" id="CHEBI:57856"/>
        <dbReference type="ChEBI" id="CHEBI:59789"/>
        <dbReference type="ChEBI" id="CHEBI:85452"/>
        <dbReference type="ChEBI" id="CHEBI:85454"/>
        <dbReference type="EC" id="2.1.1.37"/>
    </reaction>
</comment>
<keyword evidence="2 6" id="KW-0808">Transferase</keyword>
<reference evidence="9" key="1">
    <citation type="journal article" date="2014" name="Int. J. Syst. Evol. Microbiol.">
        <title>Complete genome sequence of Corynebacterium casei LMG S-19264T (=DSM 44701T), isolated from a smear-ripened cheese.</title>
        <authorList>
            <consortium name="US DOE Joint Genome Institute (JGI-PGF)"/>
            <person name="Walter F."/>
            <person name="Albersmeier A."/>
            <person name="Kalinowski J."/>
            <person name="Ruckert C."/>
        </authorList>
    </citation>
    <scope>NUCLEOTIDE SEQUENCE</scope>
    <source>
        <strain evidence="9">CGMCC 1.15254</strain>
    </source>
</reference>
<dbReference type="NCBIfam" id="TIGR00675">
    <property type="entry name" value="dcm"/>
    <property type="match status" value="1"/>
</dbReference>
<evidence type="ECO:0000256" key="7">
    <source>
        <dbReference type="RuleBase" id="RU000416"/>
    </source>
</evidence>
<dbReference type="PROSITE" id="PS00095">
    <property type="entry name" value="C5_MTASE_2"/>
    <property type="match status" value="1"/>
</dbReference>
<dbReference type="EMBL" id="BMHV01000004">
    <property type="protein sequence ID" value="GGF56645.1"/>
    <property type="molecule type" value="Genomic_DNA"/>
</dbReference>
<reference evidence="9" key="2">
    <citation type="submission" date="2020-09" db="EMBL/GenBank/DDBJ databases">
        <authorList>
            <person name="Sun Q."/>
            <person name="Zhou Y."/>
        </authorList>
    </citation>
    <scope>NUCLEOTIDE SEQUENCE</scope>
    <source>
        <strain evidence="9">CGMCC 1.15254</strain>
    </source>
</reference>
<evidence type="ECO:0000256" key="8">
    <source>
        <dbReference type="RuleBase" id="RU000417"/>
    </source>
</evidence>
<dbReference type="Gene3D" id="3.90.120.10">
    <property type="entry name" value="DNA Methylase, subunit A, domain 2"/>
    <property type="match status" value="1"/>
</dbReference>
<evidence type="ECO:0000256" key="3">
    <source>
        <dbReference type="ARBA" id="ARBA00022691"/>
    </source>
</evidence>
<feature type="active site" evidence="6">
    <location>
        <position position="81"/>
    </location>
</feature>
<dbReference type="Proteomes" id="UP000632498">
    <property type="component" value="Unassembled WGS sequence"/>
</dbReference>
<dbReference type="PANTHER" id="PTHR10629:SF52">
    <property type="entry name" value="DNA (CYTOSINE-5)-METHYLTRANSFERASE 1"/>
    <property type="match status" value="1"/>
</dbReference>
<dbReference type="RefSeq" id="WP_188661813.1">
    <property type="nucleotide sequence ID" value="NZ_BMHV01000004.1"/>
</dbReference>
<evidence type="ECO:0000313" key="9">
    <source>
        <dbReference type="EMBL" id="GGF56645.1"/>
    </source>
</evidence>
<proteinExistence type="inferred from homology"/>
<comment type="similarity">
    <text evidence="6 7">Belongs to the class I-like SAM-binding methyltransferase superfamily. C5-methyltransferase family.</text>
</comment>
<dbReference type="GO" id="GO:0009307">
    <property type="term" value="P:DNA restriction-modification system"/>
    <property type="evidence" value="ECO:0007669"/>
    <property type="project" value="UniProtKB-KW"/>
</dbReference>
<evidence type="ECO:0000256" key="2">
    <source>
        <dbReference type="ARBA" id="ARBA00022679"/>
    </source>
</evidence>
<evidence type="ECO:0000256" key="6">
    <source>
        <dbReference type="PROSITE-ProRule" id="PRU01016"/>
    </source>
</evidence>
<dbReference type="GO" id="GO:0032259">
    <property type="term" value="P:methylation"/>
    <property type="evidence" value="ECO:0007669"/>
    <property type="project" value="UniProtKB-KW"/>
</dbReference>
<dbReference type="InterPro" id="IPR031303">
    <property type="entry name" value="C5_meth_CS"/>
</dbReference>
<keyword evidence="1 6" id="KW-0489">Methyltransferase</keyword>
<dbReference type="SUPFAM" id="SSF53335">
    <property type="entry name" value="S-adenosyl-L-methionine-dependent methyltransferases"/>
    <property type="match status" value="1"/>
</dbReference>
<evidence type="ECO:0000313" key="10">
    <source>
        <dbReference type="Proteomes" id="UP000632498"/>
    </source>
</evidence>
<dbReference type="GO" id="GO:0003886">
    <property type="term" value="F:DNA (cytosine-5-)-methyltransferase activity"/>
    <property type="evidence" value="ECO:0007669"/>
    <property type="project" value="UniProtKB-EC"/>
</dbReference>
<organism evidence="9 10">
    <name type="scientific">Terasakiella brassicae</name>
    <dbReference type="NCBI Taxonomy" id="1634917"/>
    <lineage>
        <taxon>Bacteria</taxon>
        <taxon>Pseudomonadati</taxon>
        <taxon>Pseudomonadota</taxon>
        <taxon>Alphaproteobacteria</taxon>
        <taxon>Rhodospirillales</taxon>
        <taxon>Terasakiellaceae</taxon>
        <taxon>Terasakiella</taxon>
    </lineage>
</organism>
<accession>A0A917BTZ6</accession>
<dbReference type="PANTHER" id="PTHR10629">
    <property type="entry name" value="CYTOSINE-SPECIFIC METHYLTRANSFERASE"/>
    <property type="match status" value="1"/>
</dbReference>
<dbReference type="Pfam" id="PF00145">
    <property type="entry name" value="DNA_methylase"/>
    <property type="match status" value="1"/>
</dbReference>
<comment type="caution">
    <text evidence="9">The sequence shown here is derived from an EMBL/GenBank/DDBJ whole genome shotgun (WGS) entry which is preliminary data.</text>
</comment>
<dbReference type="PRINTS" id="PR00105">
    <property type="entry name" value="C5METTRFRASE"/>
</dbReference>
<dbReference type="EC" id="2.1.1.37" evidence="8"/>
<dbReference type="InterPro" id="IPR018117">
    <property type="entry name" value="C5_DNA_meth_AS"/>
</dbReference>
<dbReference type="AlphaFoldDB" id="A0A917BTZ6"/>
<dbReference type="InterPro" id="IPR050390">
    <property type="entry name" value="C5-Methyltransferase"/>
</dbReference>
<protein>
    <recommendedName>
        <fullName evidence="8">Cytosine-specific methyltransferase</fullName>
        <ecNumber evidence="8">2.1.1.37</ecNumber>
    </recommendedName>
</protein>
<keyword evidence="4" id="KW-0680">Restriction system</keyword>
<evidence type="ECO:0000256" key="1">
    <source>
        <dbReference type="ARBA" id="ARBA00022603"/>
    </source>
</evidence>
<dbReference type="InterPro" id="IPR001525">
    <property type="entry name" value="C5_MeTfrase"/>
</dbReference>
<dbReference type="Gene3D" id="3.40.50.150">
    <property type="entry name" value="Vaccinia Virus protein VP39"/>
    <property type="match status" value="1"/>
</dbReference>
<keyword evidence="3 6" id="KW-0949">S-adenosyl-L-methionine</keyword>
<sequence length="380" mass="42087">MDKPIIVDLFSGCGGFGLGAKLAGFDCRVAVDIDETLQSAYRLNFPQTQAIQADIGKLENSAWRFLLRDRKPDGVIGGPPCQGFSRIGKRDAEDPRNSLIGHFFRQVALLDPKFFIMENVEGLLDEGTVDVLMSAIQQITPRFRVLDPMIIKASDYGAPTTRTRVIVVGYNPNKMDALSLADFLPTSDIKPITVKDAIADLPMPVLSSRKKGDYSWAKYPSIELKSLSEYARAARKLPPKNMGWDVSVDRLMDRYSSGHETTIHTEKVAARYAALIPGKVDPVSKSTKLKWDGLCPTLRAGTGAEKGSHQAVRPIHPDEGRVITVREAARLQGFPDWFAFHHTKWTSFRMIGNSVSPKVSEFLLKQILSKIDSLKLQCAA</sequence>
<evidence type="ECO:0000256" key="4">
    <source>
        <dbReference type="ARBA" id="ARBA00022747"/>
    </source>
</evidence>
<dbReference type="PROSITE" id="PS00094">
    <property type="entry name" value="C5_MTASE_1"/>
    <property type="match status" value="1"/>
</dbReference>
<evidence type="ECO:0000256" key="5">
    <source>
        <dbReference type="ARBA" id="ARBA00047422"/>
    </source>
</evidence>
<dbReference type="PROSITE" id="PS51679">
    <property type="entry name" value="SAM_MT_C5"/>
    <property type="match status" value="1"/>
</dbReference>